<evidence type="ECO:0000259" key="3">
    <source>
        <dbReference type="Pfam" id="PF00557"/>
    </source>
</evidence>
<organism evidence="4 5">
    <name type="scientific">Prototheca wickerhamii</name>
    <dbReference type="NCBI Taxonomy" id="3111"/>
    <lineage>
        <taxon>Eukaryota</taxon>
        <taxon>Viridiplantae</taxon>
        <taxon>Chlorophyta</taxon>
        <taxon>core chlorophytes</taxon>
        <taxon>Trebouxiophyceae</taxon>
        <taxon>Chlorellales</taxon>
        <taxon>Chlorellaceae</taxon>
        <taxon>Prototheca</taxon>
    </lineage>
</organism>
<dbReference type="CDD" id="cd01089">
    <property type="entry name" value="PA2G4-like"/>
    <property type="match status" value="1"/>
</dbReference>
<dbReference type="FunFam" id="1.10.10.10:FF:000029">
    <property type="entry name" value="Proliferation-associated 2G4, a"/>
    <property type="match status" value="1"/>
</dbReference>
<evidence type="ECO:0000256" key="2">
    <source>
        <dbReference type="SAM" id="MobiDB-lite"/>
    </source>
</evidence>
<dbReference type="InterPro" id="IPR036390">
    <property type="entry name" value="WH_DNA-bd_sf"/>
</dbReference>
<sequence length="374" mass="39964">MSDYESDAEREQESLSNSDVVTKYKAAAKIVNDALAQVVAEAKAGAKVADLCALGDRLITEGAAPVFKGKAIEKGIAVPTCVSVNNCVGHCSPPADSKLALADGDLVKIDLGAHIDGFIAQAAHSVVVGAAAATGARATRAAYEAACRLVRAGRSSAEVGPVLTRIVEAYDCHLVEGVVSHEMKRFIIDGARAVLPRPAADQRAEQFETEVGDVFAIDVAVSTGEGKARVLDEKETTVFKRALDVQYQLRIKASREVFREVNRRFPTMLFSSRGLETAHARYGLVECVAHGLLQPYPVLYERPGALVAQFKGTVLLVPAGVDRITGLPLPEAQTDKKVEDPEIQKLLAEPLKTNKKKKKSKKTAAAPDAVPMEQ</sequence>
<comment type="similarity">
    <text evidence="1">Belongs to the peptidase M24 family.</text>
</comment>
<reference evidence="4" key="1">
    <citation type="submission" date="2021-01" db="EMBL/GenBank/DDBJ databases">
        <authorList>
            <person name="Eckstrom K.M.E."/>
        </authorList>
    </citation>
    <scope>NUCLEOTIDE SEQUENCE</scope>
    <source>
        <strain evidence="4">UVCC 0001</strain>
    </source>
</reference>
<dbReference type="InterPro" id="IPR036005">
    <property type="entry name" value="Creatinase/aminopeptidase-like"/>
</dbReference>
<protein>
    <recommendedName>
        <fullName evidence="3">Peptidase M24 domain-containing protein</fullName>
    </recommendedName>
</protein>
<evidence type="ECO:0000313" key="5">
    <source>
        <dbReference type="Proteomes" id="UP001255856"/>
    </source>
</evidence>
<proteinExistence type="inferred from homology"/>
<dbReference type="Pfam" id="PF00557">
    <property type="entry name" value="Peptidase_M24"/>
    <property type="match status" value="1"/>
</dbReference>
<feature type="compositionally biased region" description="Basic residues" evidence="2">
    <location>
        <begin position="353"/>
        <end position="362"/>
    </location>
</feature>
<dbReference type="InterPro" id="IPR001714">
    <property type="entry name" value="Pept_M24_MAP"/>
</dbReference>
<name>A0AAD9IJ92_PROWI</name>
<keyword evidence="5" id="KW-1185">Reference proteome</keyword>
<dbReference type="SUPFAM" id="SSF55920">
    <property type="entry name" value="Creatinase/aminopeptidase"/>
    <property type="match status" value="1"/>
</dbReference>
<dbReference type="Proteomes" id="UP001255856">
    <property type="component" value="Unassembled WGS sequence"/>
</dbReference>
<dbReference type="PANTHER" id="PTHR10804">
    <property type="entry name" value="PROTEASE FAMILY M24 METHIONYL AMINOPEPTIDASE, AMINOPEPTIDASE P"/>
    <property type="match status" value="1"/>
</dbReference>
<feature type="region of interest" description="Disordered" evidence="2">
    <location>
        <begin position="331"/>
        <end position="374"/>
    </location>
</feature>
<dbReference type="PRINTS" id="PR00599">
    <property type="entry name" value="MAPEPTIDASE"/>
</dbReference>
<dbReference type="Gene3D" id="1.10.10.10">
    <property type="entry name" value="Winged helix-like DNA-binding domain superfamily/Winged helix DNA-binding domain"/>
    <property type="match status" value="1"/>
</dbReference>
<feature type="domain" description="Peptidase M24" evidence="3">
    <location>
        <begin position="23"/>
        <end position="229"/>
    </location>
</feature>
<dbReference type="InterPro" id="IPR036388">
    <property type="entry name" value="WH-like_DNA-bd_sf"/>
</dbReference>
<evidence type="ECO:0000256" key="1">
    <source>
        <dbReference type="ARBA" id="ARBA00007319"/>
    </source>
</evidence>
<dbReference type="Gene3D" id="3.90.230.10">
    <property type="entry name" value="Creatinase/methionine aminopeptidase superfamily"/>
    <property type="match status" value="1"/>
</dbReference>
<gene>
    <name evidence="4" type="ORF">QBZ16_004089</name>
</gene>
<dbReference type="InterPro" id="IPR047113">
    <property type="entry name" value="PA2G4/ARX1"/>
</dbReference>
<accession>A0AAD9IJ92</accession>
<dbReference type="AlphaFoldDB" id="A0AAD9IJ92"/>
<comment type="caution">
    <text evidence="4">The sequence shown here is derived from an EMBL/GenBank/DDBJ whole genome shotgun (WGS) entry which is preliminary data.</text>
</comment>
<evidence type="ECO:0000313" key="4">
    <source>
        <dbReference type="EMBL" id="KAK2078220.1"/>
    </source>
</evidence>
<dbReference type="PANTHER" id="PTHR10804:SF11">
    <property type="entry name" value="PROLIFERATION-ASSOCIATED PROTEIN 2G4"/>
    <property type="match status" value="1"/>
</dbReference>
<dbReference type="InterPro" id="IPR000994">
    <property type="entry name" value="Pept_M24"/>
</dbReference>
<dbReference type="EMBL" id="JASFZW010000005">
    <property type="protein sequence ID" value="KAK2078220.1"/>
    <property type="molecule type" value="Genomic_DNA"/>
</dbReference>
<feature type="compositionally biased region" description="Basic and acidic residues" evidence="2">
    <location>
        <begin position="333"/>
        <end position="343"/>
    </location>
</feature>
<dbReference type="SUPFAM" id="SSF46785">
    <property type="entry name" value="Winged helix' DNA-binding domain"/>
    <property type="match status" value="1"/>
</dbReference>